<reference evidence="1 2" key="1">
    <citation type="submission" date="2016-02" db="EMBL/GenBank/DDBJ databases">
        <title>Paenibacillus sp. LPB0068, isolated from Crassostrea gigas.</title>
        <authorList>
            <person name="Shin S.-K."/>
            <person name="Yi H."/>
        </authorList>
    </citation>
    <scope>NUCLEOTIDE SEQUENCE [LARGE SCALE GENOMIC DNA]</scope>
    <source>
        <strain evidence="1 2">LPB0068</strain>
    </source>
</reference>
<keyword evidence="2" id="KW-1185">Reference proteome</keyword>
<dbReference type="OrthoDB" id="2675985at2"/>
<evidence type="ECO:0000313" key="2">
    <source>
        <dbReference type="Proteomes" id="UP000077134"/>
    </source>
</evidence>
<sequence>MKNLRNTYSVVLVGSLVISQLSGYTVSAASTASGVSVYPSPAISAVTASATSKLGSIKLGSNFQATLEDVNIWPQAGGNILTYTLNYTNGSNSNENLLHYFSRVITPTGSVIPGNPITGDVLKKKVISKGNLRVTYYVNIGTTNSLKGLKIPMYVWDAKVKGYLRQVGSFKLPTNYSPTVAIGKSLNTTMNDLPVTSYTESLQIYEYSGKVYAKVGVSLTNKGDKILEDPGYMVYLVSAGGTSFEMVLDSAQASYKIQPQEKKIVYYITEIPAYLNTNNMKLQFVQKDETLKLALPKSSYNLPAATNPDLIVEKDVVKKIMINNNMIETQLNNATVYEENKKGMWSFQLRLRNTGNKAVKMPSYDLAVKSPIGKAFPVNAKDLNGLVINPLEEKIIQFEVQVPLEVQQDTLQLQMVEAVSTVDSQSSTAENKAVIVKPVLPIAYYNIPYNLRTNTLTGYEYHATNSYGSFVYNLLSLQRFPWMEDDIVVAKLRIINTQSVTLSLPEMKGALKIDYDDLKASTEIFMDKQSVVLAPGKSVDVNVLAKIPYTTDFNHMQVSLYSVADEQTVPFLTLSTNSTMDAINTIDHGGIFRITDQGKNATIQEKMTVVHHGVSSNIVSTELLISNEERRQSKMVRLHAYYKTTNGEFYEATSNQPEAALSPGGKQLITFSSKLPKSVNTSDLSLYMGSGITGNKLSEPGQEATGFINIASLALNSYTPSTNLAQVTLYPYTLSIHSSNGRLQEGSDSIKIDVNYNLFRDGSYDTGTSNHKLMLKMTDPYGQSQEKALALGTDLTEGHNNTISLSFSNDRYKSLNGGTYRLTLYDEIQGERIELASQEYSLTYEELPEMEK</sequence>
<dbReference type="STRING" id="1763538.LPB68_00990"/>
<dbReference type="AlphaFoldDB" id="A0A167F908"/>
<dbReference type="KEGG" id="pcx:LPB68_00990"/>
<dbReference type="EMBL" id="LSFN01000005">
    <property type="protein sequence ID" value="OAB76315.1"/>
    <property type="molecule type" value="Genomic_DNA"/>
</dbReference>
<name>A0A167F908_9BACL</name>
<evidence type="ECO:0000313" key="1">
    <source>
        <dbReference type="EMBL" id="OAB76315.1"/>
    </source>
</evidence>
<comment type="caution">
    <text evidence="1">The sequence shown here is derived from an EMBL/GenBank/DDBJ whole genome shotgun (WGS) entry which is preliminary data.</text>
</comment>
<gene>
    <name evidence="1" type="ORF">PNBC_02535</name>
</gene>
<protein>
    <submittedName>
        <fullName evidence="1">Uncharacterized protein</fullName>
    </submittedName>
</protein>
<dbReference type="RefSeq" id="WP_068654917.1">
    <property type="nucleotide sequence ID" value="NZ_CP017770.1"/>
</dbReference>
<accession>A0A167F908</accession>
<organism evidence="1 2">
    <name type="scientific">Paenibacillus crassostreae</name>
    <dbReference type="NCBI Taxonomy" id="1763538"/>
    <lineage>
        <taxon>Bacteria</taxon>
        <taxon>Bacillati</taxon>
        <taxon>Bacillota</taxon>
        <taxon>Bacilli</taxon>
        <taxon>Bacillales</taxon>
        <taxon>Paenibacillaceae</taxon>
        <taxon>Paenibacillus</taxon>
    </lineage>
</organism>
<dbReference type="Proteomes" id="UP000077134">
    <property type="component" value="Unassembled WGS sequence"/>
</dbReference>
<proteinExistence type="predicted"/>